<dbReference type="RefSeq" id="XP_018811058.2">
    <property type="nucleotide sequence ID" value="XM_018955513.2"/>
</dbReference>
<dbReference type="Gene3D" id="1.10.150.450">
    <property type="match status" value="1"/>
</dbReference>
<dbReference type="Pfam" id="PF13419">
    <property type="entry name" value="HAD_2"/>
    <property type="match status" value="1"/>
</dbReference>
<protein>
    <submittedName>
        <fullName evidence="2">Uncharacterized protein LOC108983756</fullName>
    </submittedName>
</protein>
<dbReference type="GO" id="GO:0016787">
    <property type="term" value="F:hydrolase activity"/>
    <property type="evidence" value="ECO:0000318"/>
    <property type="project" value="GO_Central"/>
</dbReference>
<dbReference type="KEGG" id="jre:108983756"/>
<dbReference type="Gramene" id="Jr03_23880_p1">
    <property type="protein sequence ID" value="cds.Jr03_23880_p1"/>
    <property type="gene ID" value="Jr03_23880"/>
</dbReference>
<dbReference type="Proteomes" id="UP000235220">
    <property type="component" value="Chromosome 3"/>
</dbReference>
<proteinExistence type="predicted"/>
<dbReference type="NCBIfam" id="TIGR01509">
    <property type="entry name" value="HAD-SF-IA-v3"/>
    <property type="match status" value="1"/>
</dbReference>
<dbReference type="SUPFAM" id="SSF56784">
    <property type="entry name" value="HAD-like"/>
    <property type="match status" value="1"/>
</dbReference>
<sequence>MEFEDCYRQGQRPKYECLLFDLDDTLYPLSSGIATACLQNIKDYMVEKLGIDKSKIPDLCNLLYKNYGTTMAGLRAIGYDFDYDEYHSFVHGRLPYENLKPDPVLRSRLLSLPYRKVIFTNADGVHAAKVLHRLGLEDCFEGIICFETLNPIHKSAVSDDEDDIEFVGLNNTFDAASADVPSTNTSSNSDIFDIIGYFAQPNLGLALPKSPIVCKPSEDAIEKALKIANINAQRTLFFEDSVRNIQAGKRVGLHTVLVGNSQRVKGADYALESIHNIREAIPELLEAEMKSEVAYSGKVAVETSVTA</sequence>
<name>A0A2I4DV85_JUGRE</name>
<dbReference type="InterPro" id="IPR041492">
    <property type="entry name" value="HAD_2"/>
</dbReference>
<dbReference type="PANTHER" id="PTHR12725:SF82">
    <property type="entry name" value="HALOACID DEHALOGENASE-LIKE HYDROLASE (HAD) SUPERFAMILY PROTEIN"/>
    <property type="match status" value="1"/>
</dbReference>
<dbReference type="SFLD" id="SFLDG01132">
    <property type="entry name" value="C1.5.3:_5'-Nucleotidase_Like"/>
    <property type="match status" value="1"/>
</dbReference>
<evidence type="ECO:0000313" key="1">
    <source>
        <dbReference type="Proteomes" id="UP000235220"/>
    </source>
</evidence>
<dbReference type="InterPro" id="IPR010237">
    <property type="entry name" value="Pyr-5-nucltdase"/>
</dbReference>
<dbReference type="FunCoup" id="A0A2I4DV85">
    <property type="interactions" value="306"/>
</dbReference>
<keyword evidence="1" id="KW-1185">Reference proteome</keyword>
<dbReference type="PANTHER" id="PTHR12725">
    <property type="entry name" value="HALOACID DEHALOGENASE-LIKE HYDROLASE"/>
    <property type="match status" value="1"/>
</dbReference>
<accession>A0A2I4DV85</accession>
<organism evidence="1 2">
    <name type="scientific">Juglans regia</name>
    <name type="common">English walnut</name>
    <dbReference type="NCBI Taxonomy" id="51240"/>
    <lineage>
        <taxon>Eukaryota</taxon>
        <taxon>Viridiplantae</taxon>
        <taxon>Streptophyta</taxon>
        <taxon>Embryophyta</taxon>
        <taxon>Tracheophyta</taxon>
        <taxon>Spermatophyta</taxon>
        <taxon>Magnoliopsida</taxon>
        <taxon>eudicotyledons</taxon>
        <taxon>Gunneridae</taxon>
        <taxon>Pentapetalae</taxon>
        <taxon>rosids</taxon>
        <taxon>fabids</taxon>
        <taxon>Fagales</taxon>
        <taxon>Juglandaceae</taxon>
        <taxon>Juglans</taxon>
    </lineage>
</organism>
<dbReference type="OrthoDB" id="1065058at2759"/>
<dbReference type="InterPro" id="IPR006439">
    <property type="entry name" value="HAD-SF_hydro_IA"/>
</dbReference>
<dbReference type="InterPro" id="IPR023214">
    <property type="entry name" value="HAD_sf"/>
</dbReference>
<dbReference type="SFLD" id="SFLDG01129">
    <property type="entry name" value="C1.5:_HAD__Beta-PGM__Phosphata"/>
    <property type="match status" value="1"/>
</dbReference>
<evidence type="ECO:0000313" key="2">
    <source>
        <dbReference type="RefSeq" id="XP_018811058.2"/>
    </source>
</evidence>
<dbReference type="SFLD" id="SFLDS00003">
    <property type="entry name" value="Haloacid_Dehalogenase"/>
    <property type="match status" value="1"/>
</dbReference>
<dbReference type="AlphaFoldDB" id="A0A2I4DV85"/>
<dbReference type="STRING" id="51240.A0A2I4DV85"/>
<gene>
    <name evidence="2" type="primary">LOC108983756</name>
</gene>
<dbReference type="GeneID" id="108983756"/>
<dbReference type="InterPro" id="IPR036412">
    <property type="entry name" value="HAD-like_sf"/>
</dbReference>
<dbReference type="NCBIfam" id="TIGR01993">
    <property type="entry name" value="Pyr-5-nucltdase"/>
    <property type="match status" value="1"/>
</dbReference>
<reference evidence="2" key="1">
    <citation type="submission" date="2025-08" db="UniProtKB">
        <authorList>
            <consortium name="RefSeq"/>
        </authorList>
    </citation>
    <scope>IDENTIFICATION</scope>
    <source>
        <tissue evidence="2">Leaves</tissue>
    </source>
</reference>
<dbReference type="Gene3D" id="3.40.50.1000">
    <property type="entry name" value="HAD superfamily/HAD-like"/>
    <property type="match status" value="1"/>
</dbReference>